<dbReference type="Proteomes" id="UP000231183">
    <property type="component" value="Unassembled WGS sequence"/>
</dbReference>
<evidence type="ECO:0000313" key="1">
    <source>
        <dbReference type="EMBL" id="PIT87256.1"/>
    </source>
</evidence>
<organism evidence="1 2">
    <name type="scientific">Candidatus Magasanikbacteria bacterium CG10_big_fil_rev_8_21_14_0_10_40_10</name>
    <dbReference type="NCBI Taxonomy" id="1974648"/>
    <lineage>
        <taxon>Bacteria</taxon>
        <taxon>Candidatus Magasanikiibacteriota</taxon>
    </lineage>
</organism>
<dbReference type="EMBL" id="PFBX01000044">
    <property type="protein sequence ID" value="PIT87256.1"/>
    <property type="molecule type" value="Genomic_DNA"/>
</dbReference>
<reference evidence="2" key="1">
    <citation type="submission" date="2017-09" db="EMBL/GenBank/DDBJ databases">
        <title>Depth-based differentiation of microbial function through sediment-hosted aquifers and enrichment of novel symbionts in the deep terrestrial subsurface.</title>
        <authorList>
            <person name="Probst A.J."/>
            <person name="Ladd B."/>
            <person name="Jarett J.K."/>
            <person name="Geller-Mcgrath D.E."/>
            <person name="Sieber C.M.K."/>
            <person name="Emerson J.B."/>
            <person name="Anantharaman K."/>
            <person name="Thomas B.C."/>
            <person name="Malmstrom R."/>
            <person name="Stieglmeier M."/>
            <person name="Klingl A."/>
            <person name="Woyke T."/>
            <person name="Ryan C.M."/>
            <person name="Banfield J.F."/>
        </authorList>
    </citation>
    <scope>NUCLEOTIDE SEQUENCE [LARGE SCALE GENOMIC DNA]</scope>
</reference>
<accession>A0A2M6W383</accession>
<protein>
    <submittedName>
        <fullName evidence="1">Uncharacterized protein</fullName>
    </submittedName>
</protein>
<dbReference type="AlphaFoldDB" id="A0A2M6W383"/>
<comment type="caution">
    <text evidence="1">The sequence shown here is derived from an EMBL/GenBank/DDBJ whole genome shotgun (WGS) entry which is preliminary data.</text>
</comment>
<gene>
    <name evidence="1" type="ORF">COU31_03885</name>
</gene>
<name>A0A2M6W383_9BACT</name>
<sequence>MQHRTFYLAIVVILAVASLAGLASYYSASVHLSQAQAQLALQKNDERVVNFLSMFVNKVIKADKEIGYDDRLELENAVRQLGDKEILEQWKKFTDSKTESEAQSNTKELLAKLVNKISKK</sequence>
<proteinExistence type="predicted"/>
<evidence type="ECO:0000313" key="2">
    <source>
        <dbReference type="Proteomes" id="UP000231183"/>
    </source>
</evidence>